<dbReference type="InterPro" id="IPR016024">
    <property type="entry name" value="ARM-type_fold"/>
</dbReference>
<reference evidence="1 2" key="1">
    <citation type="submission" date="2015-11" db="EMBL/GenBank/DDBJ databases">
        <title>Genomic analysis of 38 Legionella species identifies large and diverse effector repertoires.</title>
        <authorList>
            <person name="Burstein D."/>
            <person name="Amaro F."/>
            <person name="Zusman T."/>
            <person name="Lifshitz Z."/>
            <person name="Cohen O."/>
            <person name="Gilbert J.A."/>
            <person name="Pupko T."/>
            <person name="Shuman H.A."/>
            <person name="Segal G."/>
        </authorList>
    </citation>
    <scope>NUCLEOTIDE SEQUENCE [LARGE SCALE GENOMIC DNA]</scope>
    <source>
        <strain evidence="1 2">BL-540</strain>
    </source>
</reference>
<name>A0A0W0VBB5_9GAMM</name>
<comment type="caution">
    <text evidence="1">The sequence shown here is derived from an EMBL/GenBank/DDBJ whole genome shotgun (WGS) entry which is preliminary data.</text>
</comment>
<dbReference type="Proteomes" id="UP000055035">
    <property type="component" value="Unassembled WGS sequence"/>
</dbReference>
<proteinExistence type="predicted"/>
<dbReference type="OrthoDB" id="5653336at2"/>
<keyword evidence="2" id="KW-1185">Reference proteome</keyword>
<dbReference type="PATRIC" id="fig|456.5.peg.1813"/>
<gene>
    <name evidence="1" type="ORF">Ljor_1697</name>
</gene>
<sequence>MNKIFKILILTFYFNDLFSANAIIDLYGVDEPIASKIIRQSNANIQRYVEMESNMGAVSPDKMDDALSKHLKLHDQIINQIKKYGDFSFVDISIIYYPDKNTRYTTIDIVPSSEMFRIPNPPKRKIDKELVLNTETKNLFKLWSRYNEDNISLINKGTFSSKQQACPVVHCIWGFDKKELNEYLPKFRTLASKNINQLKNFIRLSSNDEERGDAIFLLAHSDDYRSTASFLFDYVNDESAVVRNNSLRVIAGILSTHKIDDLPLQKIIEALNYPLVTDRNKAANVLYHAAHNDATTHEQIITGAGNILVNLLKLKQPNNHNPAYLTLKEISHQNYSEYDYQHWQEWIDSRKNELNKPKRI</sequence>
<evidence type="ECO:0000313" key="1">
    <source>
        <dbReference type="EMBL" id="KTD17391.1"/>
    </source>
</evidence>
<dbReference type="STRING" id="456.Ljor_1697"/>
<organism evidence="1 2">
    <name type="scientific">Legionella jordanis</name>
    <dbReference type="NCBI Taxonomy" id="456"/>
    <lineage>
        <taxon>Bacteria</taxon>
        <taxon>Pseudomonadati</taxon>
        <taxon>Pseudomonadota</taxon>
        <taxon>Gammaproteobacteria</taxon>
        <taxon>Legionellales</taxon>
        <taxon>Legionellaceae</taxon>
        <taxon>Legionella</taxon>
    </lineage>
</organism>
<dbReference type="SUPFAM" id="SSF48371">
    <property type="entry name" value="ARM repeat"/>
    <property type="match status" value="1"/>
</dbReference>
<protein>
    <recommendedName>
        <fullName evidence="3">HEAT repeat domain-containing protein</fullName>
    </recommendedName>
</protein>
<dbReference type="RefSeq" id="WP_058471149.1">
    <property type="nucleotide sequence ID" value="NZ_CAAAIC010000009.1"/>
</dbReference>
<dbReference type="EMBL" id="LNYJ01000011">
    <property type="protein sequence ID" value="KTD17391.1"/>
    <property type="molecule type" value="Genomic_DNA"/>
</dbReference>
<dbReference type="AlphaFoldDB" id="A0A0W0VBB5"/>
<evidence type="ECO:0008006" key="3">
    <source>
        <dbReference type="Google" id="ProtNLM"/>
    </source>
</evidence>
<evidence type="ECO:0000313" key="2">
    <source>
        <dbReference type="Proteomes" id="UP000055035"/>
    </source>
</evidence>
<accession>A0A0W0VBB5</accession>